<keyword evidence="1" id="KW-0862">Zinc</keyword>
<keyword evidence="5" id="KW-1185">Reference proteome</keyword>
<accession>A0A8J4XS02</accession>
<dbReference type="PROSITE" id="PS50158">
    <property type="entry name" value="ZF_CCHC"/>
    <property type="match status" value="1"/>
</dbReference>
<reference evidence="4" key="1">
    <citation type="submission" date="2020-07" db="EMBL/GenBank/DDBJ databases">
        <title>The High-quality genome of the commercially important snow crab, Chionoecetes opilio.</title>
        <authorList>
            <person name="Jeong J.-H."/>
            <person name="Ryu S."/>
        </authorList>
    </citation>
    <scope>NUCLEOTIDE SEQUENCE</scope>
    <source>
        <strain evidence="4">MADBK_172401_WGS</strain>
        <tissue evidence="4">Digestive gland</tissue>
    </source>
</reference>
<organism evidence="4 5">
    <name type="scientific">Chionoecetes opilio</name>
    <name type="common">Atlantic snow crab</name>
    <name type="synonym">Cancer opilio</name>
    <dbReference type="NCBI Taxonomy" id="41210"/>
    <lineage>
        <taxon>Eukaryota</taxon>
        <taxon>Metazoa</taxon>
        <taxon>Ecdysozoa</taxon>
        <taxon>Arthropoda</taxon>
        <taxon>Crustacea</taxon>
        <taxon>Multicrustacea</taxon>
        <taxon>Malacostraca</taxon>
        <taxon>Eumalacostraca</taxon>
        <taxon>Eucarida</taxon>
        <taxon>Decapoda</taxon>
        <taxon>Pleocyemata</taxon>
        <taxon>Brachyura</taxon>
        <taxon>Eubrachyura</taxon>
        <taxon>Majoidea</taxon>
        <taxon>Majidae</taxon>
        <taxon>Chionoecetes</taxon>
    </lineage>
</organism>
<dbReference type="EMBL" id="JACEEZ010021511">
    <property type="protein sequence ID" value="KAG0713423.1"/>
    <property type="molecule type" value="Genomic_DNA"/>
</dbReference>
<sequence>MGDMEQLANLIVQQTALSAQREERMVAMMERLLSPGGSGAASSDHRPTTNDAPARLPGAATPAPFLTSSASLRDFAAWKMKFDGYMLLTRADNLPPKEQRAILLSLLDEDWTRVIRYALPVAEDTLAKEVVMAMEAHLRTQRNVLVDRREFYSRIQEEGETFDDFLCSLKEIASFCDFCQHCFDTQLRDRVVCGARDNEAVKTMLENKDLTLNNAVDVCRASEVARNTHAVLRSGAIGKVSAYRRQRSQTREYGATLDINQKCTRCGYRRHKNSTACPAIGATCRNCGESGHFQSVCGRFDVDISDASTERTTESLSVPTTSRWGERRHRQCKRQVRQTIADVYTKGLAARPTPQVSVTVTHPAGVANVRCTPDTGAETTVMGSQLALRLGIDIDNLLPAHASFSAVGGNPLELCQGQGSCNNGQGNCRKVCGSSEKESFHACANGCKCCVPNNSVKAAEECLHAGGVVKAKCSVFEKVVGNGCFAHGSCCCAPKDASEVEQCLKEGGSLKTKCSSSEKPVAGGCNFASRFCCCVAKDVCKVKPKCGNHKGRCRDNCFGHEMEVTADTVCGTACKCCVAMLNIEAVDKCLKLKGTFREKCLETEEPTGPGCTEPGNTKCCCVVKDQCTLNGRCDEDYGRCRTWCLTVEQEVSGGCTHHCKCCTLRPGTHPTQVPTSPVQLTCAEALEY</sequence>
<keyword evidence="1" id="KW-0863">Zinc-finger</keyword>
<evidence type="ECO:0000313" key="5">
    <source>
        <dbReference type="Proteomes" id="UP000770661"/>
    </source>
</evidence>
<evidence type="ECO:0000256" key="1">
    <source>
        <dbReference type="PROSITE-ProRule" id="PRU00047"/>
    </source>
</evidence>
<dbReference type="AlphaFoldDB" id="A0A8J4XS02"/>
<proteinExistence type="predicted"/>
<dbReference type="GO" id="GO:0003676">
    <property type="term" value="F:nucleic acid binding"/>
    <property type="evidence" value="ECO:0007669"/>
    <property type="project" value="InterPro"/>
</dbReference>
<name>A0A8J4XS02_CHIOP</name>
<feature type="domain" description="CCHC-type" evidence="3">
    <location>
        <begin position="284"/>
        <end position="297"/>
    </location>
</feature>
<feature type="region of interest" description="Disordered" evidence="2">
    <location>
        <begin position="35"/>
        <end position="60"/>
    </location>
</feature>
<evidence type="ECO:0000313" key="4">
    <source>
        <dbReference type="EMBL" id="KAG0713423.1"/>
    </source>
</evidence>
<gene>
    <name evidence="4" type="ORF">GWK47_016291</name>
</gene>
<evidence type="ECO:0000259" key="3">
    <source>
        <dbReference type="PROSITE" id="PS50158"/>
    </source>
</evidence>
<comment type="caution">
    <text evidence="4">The sequence shown here is derived from an EMBL/GenBank/DDBJ whole genome shotgun (WGS) entry which is preliminary data.</text>
</comment>
<keyword evidence="1" id="KW-0479">Metal-binding</keyword>
<dbReference type="GO" id="GO:0008270">
    <property type="term" value="F:zinc ion binding"/>
    <property type="evidence" value="ECO:0007669"/>
    <property type="project" value="UniProtKB-KW"/>
</dbReference>
<protein>
    <recommendedName>
        <fullName evidence="3">CCHC-type domain-containing protein</fullName>
    </recommendedName>
</protein>
<dbReference type="InterPro" id="IPR001878">
    <property type="entry name" value="Znf_CCHC"/>
</dbReference>
<evidence type="ECO:0000256" key="2">
    <source>
        <dbReference type="SAM" id="MobiDB-lite"/>
    </source>
</evidence>
<dbReference type="Proteomes" id="UP000770661">
    <property type="component" value="Unassembled WGS sequence"/>
</dbReference>
<dbReference type="PANTHER" id="PTHR33198:SF19">
    <property type="entry name" value="CCHC-TYPE DOMAIN-CONTAINING PROTEIN"/>
    <property type="match status" value="1"/>
</dbReference>
<dbReference type="PANTHER" id="PTHR33198">
    <property type="entry name" value="ANK_REP_REGION DOMAIN-CONTAINING PROTEIN-RELATED"/>
    <property type="match status" value="1"/>
</dbReference>